<evidence type="ECO:0000256" key="1">
    <source>
        <dbReference type="SAM" id="SignalP"/>
    </source>
</evidence>
<accession>A0A194X5F0</accession>
<keyword evidence="1" id="KW-0732">Signal</keyword>
<dbReference type="KEGG" id="psco:LY89DRAFT_686605"/>
<feature type="signal peptide" evidence="1">
    <location>
        <begin position="1"/>
        <end position="20"/>
    </location>
</feature>
<feature type="chain" id="PRO_5008267862" evidence="1">
    <location>
        <begin position="21"/>
        <end position="221"/>
    </location>
</feature>
<keyword evidence="3" id="KW-1185">Reference proteome</keyword>
<dbReference type="InParanoid" id="A0A194X5F0"/>
<evidence type="ECO:0000313" key="2">
    <source>
        <dbReference type="EMBL" id="KUJ15042.1"/>
    </source>
</evidence>
<protein>
    <submittedName>
        <fullName evidence="2">Uncharacterized protein</fullName>
    </submittedName>
</protein>
<gene>
    <name evidence="2" type="ORF">LY89DRAFT_686605</name>
</gene>
<name>A0A194X5F0_MOLSC</name>
<dbReference type="OrthoDB" id="3558151at2759"/>
<dbReference type="EMBL" id="KQ947419">
    <property type="protein sequence ID" value="KUJ15042.1"/>
    <property type="molecule type" value="Genomic_DNA"/>
</dbReference>
<dbReference type="RefSeq" id="XP_018069397.1">
    <property type="nucleotide sequence ID" value="XM_018215322.1"/>
</dbReference>
<reference evidence="2 3" key="1">
    <citation type="submission" date="2015-10" db="EMBL/GenBank/DDBJ databases">
        <title>Full genome of DAOMC 229536 Phialocephala scopiformis, a fungal endophyte of spruce producing the potent anti-insectan compound rugulosin.</title>
        <authorList>
            <consortium name="DOE Joint Genome Institute"/>
            <person name="Walker A.K."/>
            <person name="Frasz S.L."/>
            <person name="Seifert K.A."/>
            <person name="Miller J.D."/>
            <person name="Mondo S.J."/>
            <person name="Labutti K."/>
            <person name="Lipzen A."/>
            <person name="Dockter R."/>
            <person name="Kennedy M."/>
            <person name="Grigoriev I.V."/>
            <person name="Spatafora J.W."/>
        </authorList>
    </citation>
    <scope>NUCLEOTIDE SEQUENCE [LARGE SCALE GENOMIC DNA]</scope>
    <source>
        <strain evidence="2 3">CBS 120377</strain>
    </source>
</reference>
<dbReference type="GeneID" id="28825048"/>
<dbReference type="Pfam" id="PF19535">
    <property type="entry name" value="DUF6060"/>
    <property type="match status" value="1"/>
</dbReference>
<evidence type="ECO:0000313" key="3">
    <source>
        <dbReference type="Proteomes" id="UP000070700"/>
    </source>
</evidence>
<proteinExistence type="predicted"/>
<organism evidence="2 3">
    <name type="scientific">Mollisia scopiformis</name>
    <name type="common">Conifer needle endophyte fungus</name>
    <name type="synonym">Phialocephala scopiformis</name>
    <dbReference type="NCBI Taxonomy" id="149040"/>
    <lineage>
        <taxon>Eukaryota</taxon>
        <taxon>Fungi</taxon>
        <taxon>Dikarya</taxon>
        <taxon>Ascomycota</taxon>
        <taxon>Pezizomycotina</taxon>
        <taxon>Leotiomycetes</taxon>
        <taxon>Helotiales</taxon>
        <taxon>Mollisiaceae</taxon>
        <taxon>Mollisia</taxon>
    </lineage>
</organism>
<dbReference type="AlphaFoldDB" id="A0A194X5F0"/>
<dbReference type="InterPro" id="IPR045702">
    <property type="entry name" value="DUF6060"/>
</dbReference>
<dbReference type="Proteomes" id="UP000070700">
    <property type="component" value="Unassembled WGS sequence"/>
</dbReference>
<sequence>MFLSLLTSLLIFAVTPLTSANCTTFTDTRSLADTGSSFSNEFEQVVDILTCPSKSNETCMFPRKSYDITIPRYLNISASPSDADNIFSLAQQYYGIGSRNYTAPPFITRNTTISTTNTRQASDLLLEVEPGKNKSLVWVPYMLYSFGNLGGCSNTSLDGVGVRAAAPYLTNDTNNNTVIAGGWGAFTSNITNDGNAARSLKSSGTTAAFVGTAAALFALVL</sequence>